<protein>
    <submittedName>
        <fullName evidence="1">Uncharacterized protein</fullName>
    </submittedName>
</protein>
<gene>
    <name evidence="1" type="ORF">S12H4_05333</name>
</gene>
<dbReference type="AlphaFoldDB" id="X1S6D5"/>
<reference evidence="1" key="1">
    <citation type="journal article" date="2014" name="Front. Microbiol.">
        <title>High frequency of phylogenetically diverse reductive dehalogenase-homologous genes in deep subseafloor sedimentary metagenomes.</title>
        <authorList>
            <person name="Kawai M."/>
            <person name="Futagami T."/>
            <person name="Toyoda A."/>
            <person name="Takaki Y."/>
            <person name="Nishi S."/>
            <person name="Hori S."/>
            <person name="Arai W."/>
            <person name="Tsubouchi T."/>
            <person name="Morono Y."/>
            <person name="Uchiyama I."/>
            <person name="Ito T."/>
            <person name="Fujiyama A."/>
            <person name="Inagaki F."/>
            <person name="Takami H."/>
        </authorList>
    </citation>
    <scope>NUCLEOTIDE SEQUENCE</scope>
    <source>
        <strain evidence="1">Expedition CK06-06</strain>
    </source>
</reference>
<sequence>QFSGYYFVDIIALVVNKVNTLINIVSVKTP</sequence>
<dbReference type="EMBL" id="BARW01001747">
    <property type="protein sequence ID" value="GAI63384.1"/>
    <property type="molecule type" value="Genomic_DNA"/>
</dbReference>
<feature type="non-terminal residue" evidence="1">
    <location>
        <position position="1"/>
    </location>
</feature>
<name>X1S6D5_9ZZZZ</name>
<proteinExistence type="predicted"/>
<evidence type="ECO:0000313" key="1">
    <source>
        <dbReference type="EMBL" id="GAI63384.1"/>
    </source>
</evidence>
<organism evidence="1">
    <name type="scientific">marine sediment metagenome</name>
    <dbReference type="NCBI Taxonomy" id="412755"/>
    <lineage>
        <taxon>unclassified sequences</taxon>
        <taxon>metagenomes</taxon>
        <taxon>ecological metagenomes</taxon>
    </lineage>
</organism>
<comment type="caution">
    <text evidence="1">The sequence shown here is derived from an EMBL/GenBank/DDBJ whole genome shotgun (WGS) entry which is preliminary data.</text>
</comment>
<accession>X1S6D5</accession>